<dbReference type="InterPro" id="IPR047122">
    <property type="entry name" value="Trans-enoyl_RdTase-like"/>
</dbReference>
<keyword evidence="3" id="KW-1185">Reference proteome</keyword>
<accession>A0A507BRG2</accession>
<dbReference type="PANTHER" id="PTHR45348">
    <property type="entry name" value="HYPOTHETICAL OXIDOREDUCTASE (EUROFUNG)"/>
    <property type="match status" value="1"/>
</dbReference>
<comment type="caution">
    <text evidence="2">The sequence shown here is derived from an EMBL/GenBank/DDBJ whole genome shotgun (WGS) entry which is preliminary data.</text>
</comment>
<name>A0A507BRG2_9FUNG</name>
<dbReference type="OrthoDB" id="10257049at2759"/>
<feature type="domain" description="Enoyl reductase (ER)" evidence="1">
    <location>
        <begin position="12"/>
        <end position="346"/>
    </location>
</feature>
<dbReference type="GO" id="GO:0016651">
    <property type="term" value="F:oxidoreductase activity, acting on NAD(P)H"/>
    <property type="evidence" value="ECO:0007669"/>
    <property type="project" value="InterPro"/>
</dbReference>
<dbReference type="GeneID" id="42007309"/>
<dbReference type="InterPro" id="IPR020843">
    <property type="entry name" value="ER"/>
</dbReference>
<dbReference type="InterPro" id="IPR013154">
    <property type="entry name" value="ADH-like_N"/>
</dbReference>
<dbReference type="SMART" id="SM00829">
    <property type="entry name" value="PKS_ER"/>
    <property type="match status" value="1"/>
</dbReference>
<dbReference type="SUPFAM" id="SSF51735">
    <property type="entry name" value="NAD(P)-binding Rossmann-fold domains"/>
    <property type="match status" value="1"/>
</dbReference>
<dbReference type="Gene3D" id="3.90.180.10">
    <property type="entry name" value="Medium-chain alcohol dehydrogenases, catalytic domain"/>
    <property type="match status" value="1"/>
</dbReference>
<dbReference type="Proteomes" id="UP000319731">
    <property type="component" value="Unassembled WGS sequence"/>
</dbReference>
<dbReference type="Pfam" id="PF08240">
    <property type="entry name" value="ADH_N"/>
    <property type="match status" value="1"/>
</dbReference>
<dbReference type="PANTHER" id="PTHR45348:SF3">
    <property type="entry name" value="ENOYL REDUCTASE (ER) DOMAIN-CONTAINING PROTEIN"/>
    <property type="match status" value="1"/>
</dbReference>
<dbReference type="STRING" id="1806994.A0A507BRG2"/>
<protein>
    <recommendedName>
        <fullName evidence="1">Enoyl reductase (ER) domain-containing protein</fullName>
    </recommendedName>
</protein>
<dbReference type="InterPro" id="IPR036291">
    <property type="entry name" value="NAD(P)-bd_dom_sf"/>
</dbReference>
<dbReference type="RefSeq" id="XP_031022013.1">
    <property type="nucleotide sequence ID" value="XM_031172012.1"/>
</dbReference>
<reference evidence="2 3" key="1">
    <citation type="journal article" date="2019" name="Sci. Rep.">
        <title>Comparative genomics of chytrid fungi reveal insights into the obligate biotrophic and pathogenic lifestyle of Synchytrium endobioticum.</title>
        <authorList>
            <person name="van de Vossenberg B.T.L.H."/>
            <person name="Warris S."/>
            <person name="Nguyen H.D.T."/>
            <person name="van Gent-Pelzer M.P.E."/>
            <person name="Joly D.L."/>
            <person name="van de Geest H.C."/>
            <person name="Bonants P.J.M."/>
            <person name="Smith D.S."/>
            <person name="Levesque C.A."/>
            <person name="van der Lee T.A.J."/>
        </authorList>
    </citation>
    <scope>NUCLEOTIDE SEQUENCE [LARGE SCALE GENOMIC DNA]</scope>
    <source>
        <strain evidence="2 3">JEL517</strain>
    </source>
</reference>
<dbReference type="Gene3D" id="3.40.50.720">
    <property type="entry name" value="NAD(P)-binding Rossmann-like Domain"/>
    <property type="match status" value="1"/>
</dbReference>
<evidence type="ECO:0000259" key="1">
    <source>
        <dbReference type="SMART" id="SM00829"/>
    </source>
</evidence>
<evidence type="ECO:0000313" key="2">
    <source>
        <dbReference type="EMBL" id="TPX30332.1"/>
    </source>
</evidence>
<gene>
    <name evidence="2" type="ORF">SmJEL517_g06086</name>
</gene>
<proteinExistence type="predicted"/>
<dbReference type="Pfam" id="PF00107">
    <property type="entry name" value="ADH_zinc_N"/>
    <property type="match status" value="1"/>
</dbReference>
<organism evidence="2 3">
    <name type="scientific">Synchytrium microbalum</name>
    <dbReference type="NCBI Taxonomy" id="1806994"/>
    <lineage>
        <taxon>Eukaryota</taxon>
        <taxon>Fungi</taxon>
        <taxon>Fungi incertae sedis</taxon>
        <taxon>Chytridiomycota</taxon>
        <taxon>Chytridiomycota incertae sedis</taxon>
        <taxon>Chytridiomycetes</taxon>
        <taxon>Synchytriales</taxon>
        <taxon>Synchytriaceae</taxon>
        <taxon>Synchytrium</taxon>
    </lineage>
</organism>
<evidence type="ECO:0000313" key="3">
    <source>
        <dbReference type="Proteomes" id="UP000319731"/>
    </source>
</evidence>
<dbReference type="InterPro" id="IPR013149">
    <property type="entry name" value="ADH-like_C"/>
</dbReference>
<dbReference type="SUPFAM" id="SSF50129">
    <property type="entry name" value="GroES-like"/>
    <property type="match status" value="1"/>
</dbReference>
<dbReference type="EMBL" id="QEAO01000075">
    <property type="protein sequence ID" value="TPX30332.1"/>
    <property type="molecule type" value="Genomic_DNA"/>
</dbReference>
<sequence length="348" mass="37807">MAEKHLAAVLPSRAANLVLLERPTPIPGPNEVLIEVKSIALNPIDNYQRAYGYPSINYPAVLGSDVAGIVLAVGSSMTIEAPAVGSRVIAHGASFFHKGEPDYGAFQQKFLVPVQAISPLPDTMSFNEGCIIGMALQTSWCGFINSGLTRETSYKPEDKMGMLIWGASSSVGSAAVQVAKTMGYTVYATSSSKHHEYIKGLGASRMFDYKDKDVVAKIVKAGKEDGIVIDFAFLAMGDLIAAVSVLQELKKAEKARVAMATFQLSMFWWRLFPSWRSTEVKFIVPPAKKEDKDDLYQFIFGVWLKEKLASGQFVPSPKIKLVEGGLAGIQKALDGFKTVSGEKLVMEL</sequence>
<dbReference type="InterPro" id="IPR011032">
    <property type="entry name" value="GroES-like_sf"/>
</dbReference>
<dbReference type="CDD" id="cd08249">
    <property type="entry name" value="enoyl_reductase_like"/>
    <property type="match status" value="1"/>
</dbReference>
<dbReference type="AlphaFoldDB" id="A0A507BRG2"/>